<comment type="caution">
    <text evidence="1">The sequence shown here is derived from an EMBL/GenBank/DDBJ whole genome shotgun (WGS) entry which is preliminary data.</text>
</comment>
<organism evidence="1 2">
    <name type="scientific">Marinobacterium aestuariivivens</name>
    <dbReference type="NCBI Taxonomy" id="1698799"/>
    <lineage>
        <taxon>Bacteria</taxon>
        <taxon>Pseudomonadati</taxon>
        <taxon>Pseudomonadota</taxon>
        <taxon>Gammaproteobacteria</taxon>
        <taxon>Oceanospirillales</taxon>
        <taxon>Oceanospirillaceae</taxon>
        <taxon>Marinobacterium</taxon>
    </lineage>
</organism>
<accession>A0ABW2A564</accession>
<protein>
    <submittedName>
        <fullName evidence="1">Uncharacterized protein</fullName>
    </submittedName>
</protein>
<reference evidence="2" key="1">
    <citation type="journal article" date="2019" name="Int. J. Syst. Evol. Microbiol.">
        <title>The Global Catalogue of Microorganisms (GCM) 10K type strain sequencing project: providing services to taxonomists for standard genome sequencing and annotation.</title>
        <authorList>
            <consortium name="The Broad Institute Genomics Platform"/>
            <consortium name="The Broad Institute Genome Sequencing Center for Infectious Disease"/>
            <person name="Wu L."/>
            <person name="Ma J."/>
        </authorList>
    </citation>
    <scope>NUCLEOTIDE SEQUENCE [LARGE SCALE GENOMIC DNA]</scope>
    <source>
        <strain evidence="2">NBRC 111756</strain>
    </source>
</reference>
<dbReference type="Proteomes" id="UP001596422">
    <property type="component" value="Unassembled WGS sequence"/>
</dbReference>
<proteinExistence type="predicted"/>
<gene>
    <name evidence="1" type="ORF">ACFQDL_22430</name>
</gene>
<dbReference type="RefSeq" id="WP_379910954.1">
    <property type="nucleotide sequence ID" value="NZ_JBHSWE010000001.1"/>
</dbReference>
<keyword evidence="2" id="KW-1185">Reference proteome</keyword>
<sequence length="56" mass="6453">MSGRITVLIDGAVTFVSDLFNKTLRDDARGIDEDFDSVEEMDSWAERNIDWDDIEK</sequence>
<evidence type="ECO:0000313" key="1">
    <source>
        <dbReference type="EMBL" id="MFC6672516.1"/>
    </source>
</evidence>
<evidence type="ECO:0000313" key="2">
    <source>
        <dbReference type="Proteomes" id="UP001596422"/>
    </source>
</evidence>
<dbReference type="EMBL" id="JBHSWE010000001">
    <property type="protein sequence ID" value="MFC6672516.1"/>
    <property type="molecule type" value="Genomic_DNA"/>
</dbReference>
<name>A0ABW2A564_9GAMM</name>